<dbReference type="SUPFAM" id="SSF158472">
    <property type="entry name" value="HAMP domain-like"/>
    <property type="match status" value="1"/>
</dbReference>
<dbReference type="InterPro" id="IPR003660">
    <property type="entry name" value="HAMP_dom"/>
</dbReference>
<comment type="catalytic activity">
    <reaction evidence="1">
        <text>ATP + protein L-histidine = ADP + protein N-phospho-L-histidine.</text>
        <dbReference type="EC" id="2.7.13.3"/>
    </reaction>
</comment>
<keyword evidence="4" id="KW-0808">Transferase</keyword>
<feature type="transmembrane region" description="Helical" evidence="7">
    <location>
        <begin position="545"/>
        <end position="565"/>
    </location>
</feature>
<keyword evidence="5" id="KW-0418">Kinase</keyword>
<evidence type="ECO:0000313" key="10">
    <source>
        <dbReference type="Proteomes" id="UP000653127"/>
    </source>
</evidence>
<keyword evidence="6" id="KW-0902">Two-component regulatory system</keyword>
<comment type="caution">
    <text evidence="9">The sequence shown here is derived from an EMBL/GenBank/DDBJ whole genome shotgun (WGS) entry which is preliminary data.</text>
</comment>
<dbReference type="PANTHER" id="PTHR45436:SF5">
    <property type="entry name" value="SENSOR HISTIDINE KINASE TRCS"/>
    <property type="match status" value="1"/>
</dbReference>
<protein>
    <recommendedName>
        <fullName evidence="2">histidine kinase</fullName>
        <ecNumber evidence="2">2.7.13.3</ecNumber>
    </recommendedName>
</protein>
<dbReference type="PANTHER" id="PTHR45436">
    <property type="entry name" value="SENSOR HISTIDINE KINASE YKOH"/>
    <property type="match status" value="1"/>
</dbReference>
<evidence type="ECO:0000256" key="6">
    <source>
        <dbReference type="ARBA" id="ARBA00023012"/>
    </source>
</evidence>
<dbReference type="RefSeq" id="WP_249282639.1">
    <property type="nucleotide sequence ID" value="NZ_JACRST010000007.1"/>
</dbReference>
<name>A0A926I4T1_9FIRM</name>
<keyword evidence="7" id="KW-1133">Transmembrane helix</keyword>
<accession>A0A926I4T1</accession>
<dbReference type="CDD" id="cd06225">
    <property type="entry name" value="HAMP"/>
    <property type="match status" value="1"/>
</dbReference>
<feature type="transmembrane region" description="Helical" evidence="7">
    <location>
        <begin position="367"/>
        <end position="389"/>
    </location>
</feature>
<keyword evidence="7" id="KW-0472">Membrane</keyword>
<dbReference type="Pfam" id="PF00672">
    <property type="entry name" value="HAMP"/>
    <property type="match status" value="1"/>
</dbReference>
<feature type="transmembrane region" description="Helical" evidence="7">
    <location>
        <begin position="329"/>
        <end position="355"/>
    </location>
</feature>
<organism evidence="9 10">
    <name type="scientific">Ligaoa zhengdingensis</name>
    <dbReference type="NCBI Taxonomy" id="2763658"/>
    <lineage>
        <taxon>Bacteria</taxon>
        <taxon>Bacillati</taxon>
        <taxon>Bacillota</taxon>
        <taxon>Clostridia</taxon>
        <taxon>Eubacteriales</taxon>
        <taxon>Oscillospiraceae</taxon>
        <taxon>Ligaoa</taxon>
    </lineage>
</organism>
<evidence type="ECO:0000256" key="3">
    <source>
        <dbReference type="ARBA" id="ARBA00022553"/>
    </source>
</evidence>
<feature type="domain" description="HAMP" evidence="8">
    <location>
        <begin position="565"/>
        <end position="617"/>
    </location>
</feature>
<dbReference type="PROSITE" id="PS50885">
    <property type="entry name" value="HAMP"/>
    <property type="match status" value="1"/>
</dbReference>
<dbReference type="GO" id="GO:0005886">
    <property type="term" value="C:plasma membrane"/>
    <property type="evidence" value="ECO:0007669"/>
    <property type="project" value="TreeGrafter"/>
</dbReference>
<dbReference type="GO" id="GO:0004673">
    <property type="term" value="F:protein histidine kinase activity"/>
    <property type="evidence" value="ECO:0007669"/>
    <property type="project" value="UniProtKB-EC"/>
</dbReference>
<evidence type="ECO:0000256" key="7">
    <source>
        <dbReference type="SAM" id="Phobius"/>
    </source>
</evidence>
<evidence type="ECO:0000313" key="9">
    <source>
        <dbReference type="EMBL" id="MBC8546561.1"/>
    </source>
</evidence>
<dbReference type="EC" id="2.7.13.3" evidence="2"/>
<dbReference type="SMART" id="SM00304">
    <property type="entry name" value="HAMP"/>
    <property type="match status" value="1"/>
</dbReference>
<dbReference type="AlphaFoldDB" id="A0A926I4T1"/>
<dbReference type="GO" id="GO:0000160">
    <property type="term" value="P:phosphorelay signal transduction system"/>
    <property type="evidence" value="ECO:0007669"/>
    <property type="project" value="UniProtKB-KW"/>
</dbReference>
<proteinExistence type="predicted"/>
<evidence type="ECO:0000259" key="8">
    <source>
        <dbReference type="PROSITE" id="PS50885"/>
    </source>
</evidence>
<sequence length="888" mass="98804">MRSRVLRILFIVLAVIASLVQNIVLSPGKLDNIVGIAAAAGGDTLVAQVEGGDLVFRMADKRGVYRQTMKIRQTSGGETSSVADFAVDDSARVYLIRDYADALTQEYLRQDLEVYDLSRWFSKRVAVHPLENEAGVRYKWLSLSSVAVLMGVNGDASELTRAAFDPADLAKKGTPASKGTRTYSIDPAEGIYRAVPASSQVAYATMSGKVYLAAEGAAATEIYPARELRELMYPMFIAPYDGEYVLIGEQESGDISLLNLADGSTSVLQGGSERFTGVSNYAPSDILTASVRDGENYTAVVRNNSTGFYELIVSEAGSYSVVGRLTSGLLFKVLSMLGGTALYFVGLLLLYAFAVAVASQVRGSRTILLKLAFSALPLLAVALVLFGVFSYNAYSDSISGSFQKQVEDEGNLLTALFGTESFNEIEYPYDYTTEGYRYLDQQMRTRAVYTRTAYYEGGRLYTGVDRDLPCFYPFELVLNSEEIRMHREAAFTGETQTGEISDRMGRRVICVTPIGGVEGDTVYLLETSIPSANMDRYTGAYLRNYIIIAAVFLLVIGALLLVVFMRVLGPLVRIKDGLEEFSEGNRRIRLESDTRDELSDIARVFNKMAGDIDVQLYNLRGVSDTYFRFVPQRIFRLLGKDNLGDLQPGSHVQGDYNVLCVNLWLSSDKMPLRAEQELINRFFNIINEISDQYDATLVVDSVNLCSLKVICPKDGEDGVSIALAALAQIDGHNASAALHSRLDVTFLLHRAELYYGICGDEQRYIPAMISQGLEAMTQRLPLIRQLSSRLVVTQDAYATLDSERYYNRFIGFLGDRGQQSRGLYDFYDGSSPEIIRLINDTRLTFDKAMQLYQQKRYYDAKNLFAVVLRENQYDNVARHYIFQCEKKL</sequence>
<dbReference type="Gene3D" id="6.10.340.10">
    <property type="match status" value="1"/>
</dbReference>
<keyword evidence="3" id="KW-0597">Phosphoprotein</keyword>
<keyword evidence="7" id="KW-0812">Transmembrane</keyword>
<reference evidence="9" key="1">
    <citation type="submission" date="2020-08" db="EMBL/GenBank/DDBJ databases">
        <title>Genome public.</title>
        <authorList>
            <person name="Liu C."/>
            <person name="Sun Q."/>
        </authorList>
    </citation>
    <scope>NUCLEOTIDE SEQUENCE</scope>
    <source>
        <strain evidence="9">NSJ-31</strain>
    </source>
</reference>
<evidence type="ECO:0000256" key="4">
    <source>
        <dbReference type="ARBA" id="ARBA00022679"/>
    </source>
</evidence>
<keyword evidence="10" id="KW-1185">Reference proteome</keyword>
<dbReference type="Proteomes" id="UP000653127">
    <property type="component" value="Unassembled WGS sequence"/>
</dbReference>
<gene>
    <name evidence="9" type="ORF">H8711_06385</name>
</gene>
<evidence type="ECO:0000256" key="2">
    <source>
        <dbReference type="ARBA" id="ARBA00012438"/>
    </source>
</evidence>
<evidence type="ECO:0000256" key="1">
    <source>
        <dbReference type="ARBA" id="ARBA00000085"/>
    </source>
</evidence>
<dbReference type="EMBL" id="JACRST010000007">
    <property type="protein sequence ID" value="MBC8546561.1"/>
    <property type="molecule type" value="Genomic_DNA"/>
</dbReference>
<dbReference type="InterPro" id="IPR050428">
    <property type="entry name" value="TCS_sensor_his_kinase"/>
</dbReference>
<evidence type="ECO:0000256" key="5">
    <source>
        <dbReference type="ARBA" id="ARBA00022777"/>
    </source>
</evidence>